<dbReference type="Gene3D" id="3.40.190.10">
    <property type="entry name" value="Periplasmic binding protein-like II"/>
    <property type="match status" value="2"/>
</dbReference>
<keyword evidence="1 2" id="KW-0732">Signal</keyword>
<gene>
    <name evidence="4" type="ORF">C8E03_102171</name>
    <name evidence="5" type="ORF">CG710_020365</name>
</gene>
<reference evidence="4 7" key="2">
    <citation type="submission" date="2018-05" db="EMBL/GenBank/DDBJ databases">
        <title>Genomic Encyclopedia of Type Strains, Phase IV (KMG-IV): sequencing the most valuable type-strain genomes for metagenomic binning, comparative biology and taxonomic classification.</title>
        <authorList>
            <person name="Goeker M."/>
        </authorList>
    </citation>
    <scope>NUCLEOTIDE SEQUENCE [LARGE SCALE GENOMIC DNA]</scope>
    <source>
        <strain evidence="4 7">DSM 28816</strain>
    </source>
</reference>
<feature type="signal peptide" evidence="2">
    <location>
        <begin position="1"/>
        <end position="26"/>
    </location>
</feature>
<dbReference type="Proteomes" id="UP000247523">
    <property type="component" value="Unassembled WGS sequence"/>
</dbReference>
<accession>A0A255IT57</accession>
<dbReference type="AlphaFoldDB" id="A0A255IT57"/>
<dbReference type="RefSeq" id="WP_094375725.1">
    <property type="nucleotide sequence ID" value="NZ_NOKA02000101.1"/>
</dbReference>
<dbReference type="SUPFAM" id="SSF53850">
    <property type="entry name" value="Periplasmic binding protein-like II"/>
    <property type="match status" value="1"/>
</dbReference>
<dbReference type="Proteomes" id="UP000216411">
    <property type="component" value="Unassembled WGS sequence"/>
</dbReference>
<evidence type="ECO:0000256" key="2">
    <source>
        <dbReference type="SAM" id="SignalP"/>
    </source>
</evidence>
<evidence type="ECO:0000313" key="6">
    <source>
        <dbReference type="Proteomes" id="UP000216411"/>
    </source>
</evidence>
<dbReference type="PANTHER" id="PTHR43649:SF33">
    <property type="entry name" value="POLYGALACTURONAN_RHAMNOGALACTURONAN-BINDING PROTEIN YTCQ"/>
    <property type="match status" value="1"/>
</dbReference>
<reference evidence="5 6" key="1">
    <citation type="journal article" date="2017" name="Genome Announc.">
        <title>Draft Genome Sequence of a Sporulating and Motile Strain of Lachnotalea glycerini Isolated from Water in Quebec City, Canada.</title>
        <authorList>
            <person name="Maheux A.F."/>
            <person name="Boudreau D.K."/>
            <person name="Berube E."/>
            <person name="Boissinot M."/>
            <person name="Raymond F."/>
            <person name="Brodeur S."/>
            <person name="Corbeil J."/>
            <person name="Isabel S."/>
            <person name="Omar R.F."/>
            <person name="Bergeron M.G."/>
        </authorList>
    </citation>
    <scope>NUCLEOTIDE SEQUENCE [LARGE SCALE GENOMIC DNA]</scope>
    <source>
        <strain evidence="5 6">CCRI-19302</strain>
    </source>
</reference>
<dbReference type="OrthoDB" id="3235892at2"/>
<feature type="chain" id="PRO_5033754303" evidence="2">
    <location>
        <begin position="27"/>
        <end position="584"/>
    </location>
</feature>
<evidence type="ECO:0000313" key="5">
    <source>
        <dbReference type="EMBL" id="RDY27776.1"/>
    </source>
</evidence>
<reference evidence="5" key="3">
    <citation type="submission" date="2018-07" db="EMBL/GenBank/DDBJ databases">
        <authorList>
            <person name="Quirk P.G."/>
            <person name="Krulwich T.A."/>
        </authorList>
    </citation>
    <scope>NUCLEOTIDE SEQUENCE</scope>
    <source>
        <strain evidence="5">CCRI-19302</strain>
    </source>
</reference>
<dbReference type="PROSITE" id="PS51257">
    <property type="entry name" value="PROKAR_LIPOPROTEIN"/>
    <property type="match status" value="1"/>
</dbReference>
<keyword evidence="4" id="KW-0813">Transport</keyword>
<evidence type="ECO:0000259" key="3">
    <source>
        <dbReference type="PROSITE" id="PS50042"/>
    </source>
</evidence>
<keyword evidence="6" id="KW-1185">Reference proteome</keyword>
<dbReference type="InterPro" id="IPR050490">
    <property type="entry name" value="Bact_solute-bd_prot1"/>
</dbReference>
<proteinExistence type="predicted"/>
<protein>
    <submittedName>
        <fullName evidence="5">Extracellular solute-binding protein</fullName>
    </submittedName>
    <submittedName>
        <fullName evidence="4">Multiple sugar transport system substrate-binding protein/putative aldouronate transport system substrate-binding protein</fullName>
    </submittedName>
</protein>
<name>A0A255IT57_9FIRM</name>
<dbReference type="EMBL" id="QICS01000002">
    <property type="protein sequence ID" value="PXV93403.1"/>
    <property type="molecule type" value="Genomic_DNA"/>
</dbReference>
<dbReference type="InterPro" id="IPR000595">
    <property type="entry name" value="cNMP-bd_dom"/>
</dbReference>
<organism evidence="4 7">
    <name type="scientific">Lachnotalea glycerini</name>
    <dbReference type="NCBI Taxonomy" id="1763509"/>
    <lineage>
        <taxon>Bacteria</taxon>
        <taxon>Bacillati</taxon>
        <taxon>Bacillota</taxon>
        <taxon>Clostridia</taxon>
        <taxon>Lachnospirales</taxon>
        <taxon>Lachnospiraceae</taxon>
        <taxon>Lachnotalea</taxon>
    </lineage>
</organism>
<dbReference type="EMBL" id="NOKA02000101">
    <property type="protein sequence ID" value="RDY27776.1"/>
    <property type="molecule type" value="Genomic_DNA"/>
</dbReference>
<evidence type="ECO:0000256" key="1">
    <source>
        <dbReference type="ARBA" id="ARBA00022729"/>
    </source>
</evidence>
<dbReference type="PANTHER" id="PTHR43649">
    <property type="entry name" value="ARABINOSE-BINDING PROTEIN-RELATED"/>
    <property type="match status" value="1"/>
</dbReference>
<feature type="domain" description="Cyclic nucleotide-binding" evidence="3">
    <location>
        <begin position="365"/>
        <end position="431"/>
    </location>
</feature>
<evidence type="ECO:0000313" key="4">
    <source>
        <dbReference type="EMBL" id="PXV93403.1"/>
    </source>
</evidence>
<evidence type="ECO:0000313" key="7">
    <source>
        <dbReference type="Proteomes" id="UP000247523"/>
    </source>
</evidence>
<comment type="caution">
    <text evidence="4">The sequence shown here is derived from an EMBL/GenBank/DDBJ whole genome shotgun (WGS) entry which is preliminary data.</text>
</comment>
<dbReference type="PROSITE" id="PS50042">
    <property type="entry name" value="CNMP_BINDING_3"/>
    <property type="match status" value="1"/>
</dbReference>
<keyword evidence="4" id="KW-0762">Sugar transport</keyword>
<sequence>MKNGKVVSKLLAVVLSLFIVLTGCSANDTASRETGSEAVTENSSVTEADSDLLELEVYSVAANYQGEQSGWFAKIIQDKFNIKLNIIAPQVSGDGKALYQTRCASGDLGDIIILDNSDFQDCVQAGLIADITNELQTTTNLKTYTEQIKTYNSNLKGEDGTKLYGIPCNMTNTSPTTYSDIRVYSSPMLPWDYYSELDCPEMNNLEDLLNVMEKIQKAHPTNSSQDPVYALSLWSDWDNTSIETVNQITKWYGYEVNGSVLLSNQGDMKELTDDTGAYYKLLHFFYEANQRGLIDPDSGTQDWESACTKMKNKQVLLMWYNWQLGFYNTIDRGNNNDAYIYAPVSDMNFYQTSDTYYGETRAWAIGSQVDDNKKAKIIEFLDWLSGPEGNTYLQDGLEGFNYTVGDDGKYTLTKEGENALMANLDVPEEFGGGGYSDGMCKINQWIGSGSATNTLTGEPYASDKWSSYIESNKTTMTKEWSEKYGADNQVEYLKKTGQLTIVPSVNIILPSDSTDIALIRGQCGQLICDTSWQMIYAGSEEEFKTMWSNMKKQLDGLGWKDLVTFDMQKQQKVIDARAIASGAQ</sequence>